<organism evidence="2 3">
    <name type="scientific">Zalerion maritima</name>
    <dbReference type="NCBI Taxonomy" id="339359"/>
    <lineage>
        <taxon>Eukaryota</taxon>
        <taxon>Fungi</taxon>
        <taxon>Dikarya</taxon>
        <taxon>Ascomycota</taxon>
        <taxon>Pezizomycotina</taxon>
        <taxon>Sordariomycetes</taxon>
        <taxon>Lulworthiomycetidae</taxon>
        <taxon>Lulworthiales</taxon>
        <taxon>Lulworthiaceae</taxon>
        <taxon>Zalerion</taxon>
    </lineage>
</organism>
<dbReference type="InterPro" id="IPR011009">
    <property type="entry name" value="Kinase-like_dom_sf"/>
</dbReference>
<dbReference type="AlphaFoldDB" id="A0AAD5WTX5"/>
<dbReference type="PANTHER" id="PTHR37542:SF1">
    <property type="entry name" value="PRION-INHIBITION AND PROPAGATION HELO DOMAIN-CONTAINING PROTEIN"/>
    <property type="match status" value="1"/>
</dbReference>
<comment type="caution">
    <text evidence="2">The sequence shown here is derived from an EMBL/GenBank/DDBJ whole genome shotgun (WGS) entry which is preliminary data.</text>
</comment>
<dbReference type="Gene3D" id="1.10.510.10">
    <property type="entry name" value="Transferase(Phosphotransferase) domain 1"/>
    <property type="match status" value="1"/>
</dbReference>
<proteinExistence type="predicted"/>
<dbReference type="Pfam" id="PF24476">
    <property type="entry name" value="DUF7580"/>
    <property type="match status" value="1"/>
</dbReference>
<gene>
    <name evidence="2" type="ORF">MKZ38_008351</name>
</gene>
<dbReference type="Proteomes" id="UP001201980">
    <property type="component" value="Unassembled WGS sequence"/>
</dbReference>
<accession>A0AAD5WTX5</accession>
<dbReference type="PANTHER" id="PTHR37542">
    <property type="entry name" value="HELO DOMAIN-CONTAINING PROTEIN-RELATED"/>
    <property type="match status" value="1"/>
</dbReference>
<dbReference type="EMBL" id="JAKWBI020000057">
    <property type="protein sequence ID" value="KAJ2904292.1"/>
    <property type="molecule type" value="Genomic_DNA"/>
</dbReference>
<feature type="domain" description="DUF7580" evidence="1">
    <location>
        <begin position="322"/>
        <end position="548"/>
    </location>
</feature>
<dbReference type="InterPro" id="IPR056002">
    <property type="entry name" value="DUF7580"/>
</dbReference>
<sequence length="553" mass="63221">MDIFGTTITVLTEIYNITIFIQGVVSDIKAYDSTKLEIQDKLDHEILFLCCFRDLFFDKEAVMCNDHLHVHLKRDVHIILMALRKALTEYRMLAAKHELLDAEINNSELLSFSERVKLKVKDLKRTVDWALFDKERILKTLAEYSEWTGRLRQTMSLVLLTLAAFRSSALGDSTKSKRAKDMGLQDVVARQALVNSKPPEDFHGLSGHIVEVSELVHGSRDMRLAKYEDDWCRVEEVVLEYRKYSSELVRAAHFRLPELDKLKEPIRSLAWLLHTASFTDARDDDLAATPNQLAIYTLRCLGFIDQPEQHQTIFLYQLPRQRPLQRTSRIATLHDWINNVDPHAQQAMSKPSLGNRFSLAHALCLTLLNIHGSGWIHKNIWSRGIVIFPSTRPLPHSTVPRFVPYLTGWGFSRPIAGGTDLAADTEVEPNYYRHPIRQGYPEAPFKVEHDIYALGVVLLEIGLWGTVSCIFKKQMDKAAIERRLPPPNMIREALVEKARTRLASDMGDSYAMSVERCLRCDFGVDDDDENRAMLLSAAFRETVMDTMVGGMKL</sequence>
<evidence type="ECO:0000313" key="3">
    <source>
        <dbReference type="Proteomes" id="UP001201980"/>
    </source>
</evidence>
<dbReference type="SUPFAM" id="SSF56112">
    <property type="entry name" value="Protein kinase-like (PK-like)"/>
    <property type="match status" value="1"/>
</dbReference>
<keyword evidence="3" id="KW-1185">Reference proteome</keyword>
<name>A0AAD5WTX5_9PEZI</name>
<protein>
    <recommendedName>
        <fullName evidence="1">DUF7580 domain-containing protein</fullName>
    </recommendedName>
</protein>
<reference evidence="2" key="1">
    <citation type="submission" date="2022-07" db="EMBL/GenBank/DDBJ databases">
        <title>Draft genome sequence of Zalerion maritima ATCC 34329, a (micro)plastics degrading marine fungus.</title>
        <authorList>
            <person name="Paco A."/>
            <person name="Goncalves M.F.M."/>
            <person name="Rocha-Santos T.A.P."/>
            <person name="Alves A."/>
        </authorList>
    </citation>
    <scope>NUCLEOTIDE SEQUENCE</scope>
    <source>
        <strain evidence="2">ATCC 34329</strain>
    </source>
</reference>
<evidence type="ECO:0000259" key="1">
    <source>
        <dbReference type="Pfam" id="PF24476"/>
    </source>
</evidence>
<evidence type="ECO:0000313" key="2">
    <source>
        <dbReference type="EMBL" id="KAJ2904292.1"/>
    </source>
</evidence>